<dbReference type="FunFam" id="3.40.109.10:FF:000001">
    <property type="entry name" value="Nitroreductase family"/>
    <property type="match status" value="1"/>
</dbReference>
<sequence length="199" mass="21994">MQTETLKLATQRRSIYALGKNVNASEDEVASVIKEAVRQAPTAFNSQTTRAVIAFGDSHDKVWDIVMETLRKIVPAESFASTEEKVNSFKAAFGTVLLFTDTDAVADLKENFPLYADNFDDFAEQGIGLATQNIWTVLAENKIGASNQHYNPLIDKAVQDAFGVPANWHLRSEMPFGSIEAPAGDKDFMDDADRFKVLK</sequence>
<evidence type="ECO:0000259" key="4">
    <source>
        <dbReference type="Pfam" id="PF00881"/>
    </source>
</evidence>
<dbReference type="Proteomes" id="UP000325295">
    <property type="component" value="Chromosome"/>
</dbReference>
<reference evidence="5 6" key="1">
    <citation type="submission" date="2019-09" db="EMBL/GenBank/DDBJ databases">
        <title>Complete Genome Sequence of Lactobacillus nenjiangensis SH-Y15, isolated from sauerkraut.</title>
        <authorList>
            <person name="Yang H."/>
        </authorList>
    </citation>
    <scope>NUCLEOTIDE SEQUENCE [LARGE SCALE GENOMIC DNA]</scope>
    <source>
        <strain evidence="5 6">SH-Y15</strain>
    </source>
</reference>
<dbReference type="InterPro" id="IPR029479">
    <property type="entry name" value="Nitroreductase"/>
</dbReference>
<dbReference type="GO" id="GO:0005737">
    <property type="term" value="C:cytoplasm"/>
    <property type="evidence" value="ECO:0007669"/>
    <property type="project" value="UniProtKB-SubCell"/>
</dbReference>
<protein>
    <submittedName>
        <fullName evidence="5">Nitroreductase family protein</fullName>
    </submittedName>
</protein>
<dbReference type="OrthoDB" id="9810617at2"/>
<organism evidence="5 6">
    <name type="scientific">Paucilactobacillus nenjiangensis</name>
    <dbReference type="NCBI Taxonomy" id="1296540"/>
    <lineage>
        <taxon>Bacteria</taxon>
        <taxon>Bacillati</taxon>
        <taxon>Bacillota</taxon>
        <taxon>Bacilli</taxon>
        <taxon>Lactobacillales</taxon>
        <taxon>Lactobacillaceae</taxon>
        <taxon>Paucilactobacillus</taxon>
    </lineage>
</organism>
<keyword evidence="3" id="KW-0560">Oxidoreductase</keyword>
<feature type="domain" description="Nitroreductase" evidence="4">
    <location>
        <begin position="10"/>
        <end position="177"/>
    </location>
</feature>
<dbReference type="Gene3D" id="3.40.109.10">
    <property type="entry name" value="NADH Oxidase"/>
    <property type="match status" value="1"/>
</dbReference>
<evidence type="ECO:0000256" key="2">
    <source>
        <dbReference type="ARBA" id="ARBA00022490"/>
    </source>
</evidence>
<dbReference type="KEGG" id="lnn:F0161_05700"/>
<keyword evidence="6" id="KW-1185">Reference proteome</keyword>
<dbReference type="CDD" id="cd02140">
    <property type="entry name" value="Frm2-like"/>
    <property type="match status" value="1"/>
</dbReference>
<comment type="subcellular location">
    <subcellularLocation>
        <location evidence="1">Cytoplasm</location>
    </subcellularLocation>
</comment>
<evidence type="ECO:0000313" key="5">
    <source>
        <dbReference type="EMBL" id="QER67396.1"/>
    </source>
</evidence>
<dbReference type="GO" id="GO:0034599">
    <property type="term" value="P:cellular response to oxidative stress"/>
    <property type="evidence" value="ECO:0007669"/>
    <property type="project" value="InterPro"/>
</dbReference>
<dbReference type="InterPro" id="IPR000415">
    <property type="entry name" value="Nitroreductase-like"/>
</dbReference>
<dbReference type="RefSeq" id="WP_137602082.1">
    <property type="nucleotide sequence ID" value="NZ_BJEB01000030.1"/>
</dbReference>
<gene>
    <name evidence="5" type="ORF">F0161_05700</name>
</gene>
<dbReference type="PANTHER" id="PTHR43035">
    <property type="entry name" value="FATTY ACID REPRESSION MUTANT PROTEIN 2-RELATED"/>
    <property type="match status" value="1"/>
</dbReference>
<evidence type="ECO:0000256" key="1">
    <source>
        <dbReference type="ARBA" id="ARBA00004496"/>
    </source>
</evidence>
<keyword evidence="2" id="KW-0963">Cytoplasm</keyword>
<dbReference type="AlphaFoldDB" id="A0A5P1X0Q3"/>
<proteinExistence type="predicted"/>
<dbReference type="PANTHER" id="PTHR43035:SF1">
    <property type="entry name" value="FATTY ACID REPRESSION MUTANT PROTEIN 2-RELATED"/>
    <property type="match status" value="1"/>
</dbReference>
<dbReference type="GO" id="GO:0016491">
    <property type="term" value="F:oxidoreductase activity"/>
    <property type="evidence" value="ECO:0007669"/>
    <property type="project" value="UniProtKB-KW"/>
</dbReference>
<dbReference type="SUPFAM" id="SSF55469">
    <property type="entry name" value="FMN-dependent nitroreductase-like"/>
    <property type="match status" value="1"/>
</dbReference>
<dbReference type="InterPro" id="IPR033877">
    <property type="entry name" value="Frm2/Hbn1"/>
</dbReference>
<evidence type="ECO:0000313" key="6">
    <source>
        <dbReference type="Proteomes" id="UP000325295"/>
    </source>
</evidence>
<name>A0A5P1X0Q3_9LACO</name>
<dbReference type="EMBL" id="CP043939">
    <property type="protein sequence ID" value="QER67396.1"/>
    <property type="molecule type" value="Genomic_DNA"/>
</dbReference>
<evidence type="ECO:0000256" key="3">
    <source>
        <dbReference type="ARBA" id="ARBA00023002"/>
    </source>
</evidence>
<dbReference type="Pfam" id="PF00881">
    <property type="entry name" value="Nitroreductase"/>
    <property type="match status" value="1"/>
</dbReference>
<accession>A0A5P1X0Q3</accession>